<organism evidence="2 3">
    <name type="scientific">Hydrogenothermus marinus</name>
    <dbReference type="NCBI Taxonomy" id="133270"/>
    <lineage>
        <taxon>Bacteria</taxon>
        <taxon>Pseudomonadati</taxon>
        <taxon>Aquificota</taxon>
        <taxon>Aquificia</taxon>
        <taxon>Aquificales</taxon>
        <taxon>Hydrogenothermaceae</taxon>
        <taxon>Hydrogenothermus</taxon>
    </lineage>
</organism>
<protein>
    <recommendedName>
        <fullName evidence="1">SnoaL-like domain-containing protein</fullName>
    </recommendedName>
</protein>
<proteinExistence type="predicted"/>
<dbReference type="InterPro" id="IPR032710">
    <property type="entry name" value="NTF2-like_dom_sf"/>
</dbReference>
<dbReference type="Gene3D" id="3.10.450.50">
    <property type="match status" value="1"/>
</dbReference>
<feature type="domain" description="SnoaL-like" evidence="1">
    <location>
        <begin position="11"/>
        <end position="83"/>
    </location>
</feature>
<evidence type="ECO:0000313" key="3">
    <source>
        <dbReference type="Proteomes" id="UP000280842"/>
    </source>
</evidence>
<dbReference type="InterPro" id="IPR037401">
    <property type="entry name" value="SnoaL-like"/>
</dbReference>
<evidence type="ECO:0000259" key="1">
    <source>
        <dbReference type="Pfam" id="PF12680"/>
    </source>
</evidence>
<dbReference type="Pfam" id="PF12680">
    <property type="entry name" value="SnoaL_2"/>
    <property type="match status" value="1"/>
</dbReference>
<dbReference type="SUPFAM" id="SSF54427">
    <property type="entry name" value="NTF2-like"/>
    <property type="match status" value="1"/>
</dbReference>
<evidence type="ECO:0000313" key="2">
    <source>
        <dbReference type="EMBL" id="RMA97779.1"/>
    </source>
</evidence>
<sequence>MEKNPIQITIDNWIEDFNNKNIDKLLENYTEEAEIYDPKIKELMPDKKELFVKGKEEIKDYFNTVFLLFPNISVKPVGLWIKQKVGGAEAILEYFIYPDKDKKAYTDAVVKFFLDKENKIKGEFIYYGLGYAEKE</sequence>
<dbReference type="OrthoDB" id="13610at2"/>
<accession>A0A3M0BNB5</accession>
<dbReference type="RefSeq" id="WP_121922544.1">
    <property type="nucleotide sequence ID" value="NZ_REFO01000010.1"/>
</dbReference>
<name>A0A3M0BNB5_9AQUI</name>
<reference evidence="2 3" key="1">
    <citation type="submission" date="2018-10" db="EMBL/GenBank/DDBJ databases">
        <title>Genomic Encyclopedia of Archaeal and Bacterial Type Strains, Phase II (KMG-II): from individual species to whole genera.</title>
        <authorList>
            <person name="Goeker M."/>
        </authorList>
    </citation>
    <scope>NUCLEOTIDE SEQUENCE [LARGE SCALE GENOMIC DNA]</scope>
    <source>
        <strain evidence="2 3">VM1</strain>
    </source>
</reference>
<gene>
    <name evidence="2" type="ORF">CLV39_0406</name>
</gene>
<dbReference type="Proteomes" id="UP000280842">
    <property type="component" value="Unassembled WGS sequence"/>
</dbReference>
<dbReference type="EMBL" id="REFO01000010">
    <property type="protein sequence ID" value="RMA97779.1"/>
    <property type="molecule type" value="Genomic_DNA"/>
</dbReference>
<dbReference type="AlphaFoldDB" id="A0A3M0BNB5"/>
<comment type="caution">
    <text evidence="2">The sequence shown here is derived from an EMBL/GenBank/DDBJ whole genome shotgun (WGS) entry which is preliminary data.</text>
</comment>
<keyword evidence="3" id="KW-1185">Reference proteome</keyword>